<evidence type="ECO:0000256" key="9">
    <source>
        <dbReference type="ARBA" id="ARBA00030128"/>
    </source>
</evidence>
<evidence type="ECO:0000256" key="3">
    <source>
        <dbReference type="ARBA" id="ARBA00012961"/>
    </source>
</evidence>
<name>A0A0S6U9C0_NEOTH</name>
<accession>A0A0S6U9C0</accession>
<dbReference type="InterPro" id="IPR027417">
    <property type="entry name" value="P-loop_NTPase"/>
</dbReference>
<dbReference type="EMBL" id="DF238840">
    <property type="protein sequence ID" value="GAF25317.1"/>
    <property type="molecule type" value="Genomic_DNA"/>
</dbReference>
<keyword evidence="8" id="KW-0067">ATP-binding</keyword>
<evidence type="ECO:0000259" key="11">
    <source>
        <dbReference type="PROSITE" id="PS50052"/>
    </source>
</evidence>
<comment type="function">
    <text evidence="1">Essential for recycling GMP and indirectly, cGMP.</text>
</comment>
<keyword evidence="5" id="KW-0808">Transferase</keyword>
<evidence type="ECO:0000256" key="5">
    <source>
        <dbReference type="ARBA" id="ARBA00022679"/>
    </source>
</evidence>
<gene>
    <name evidence="12" type="ORF">MTY_0649</name>
</gene>
<proteinExistence type="inferred from homology"/>
<dbReference type="Gene3D" id="3.30.63.10">
    <property type="entry name" value="Guanylate Kinase phosphate binding domain"/>
    <property type="match status" value="1"/>
</dbReference>
<dbReference type="EC" id="2.7.4.8" evidence="3"/>
<dbReference type="PANTHER" id="PTHR23117:SF13">
    <property type="entry name" value="GUANYLATE KINASE"/>
    <property type="match status" value="1"/>
</dbReference>
<comment type="catalytic activity">
    <reaction evidence="10">
        <text>GMP + ATP = GDP + ADP</text>
        <dbReference type="Rhea" id="RHEA:20780"/>
        <dbReference type="ChEBI" id="CHEBI:30616"/>
        <dbReference type="ChEBI" id="CHEBI:58115"/>
        <dbReference type="ChEBI" id="CHEBI:58189"/>
        <dbReference type="ChEBI" id="CHEBI:456216"/>
        <dbReference type="EC" id="2.7.4.8"/>
    </reaction>
</comment>
<dbReference type="InterPro" id="IPR017665">
    <property type="entry name" value="Guanylate_kinase"/>
</dbReference>
<dbReference type="Proteomes" id="UP000063718">
    <property type="component" value="Unassembled WGS sequence"/>
</dbReference>
<keyword evidence="7 12" id="KW-0418">Kinase</keyword>
<evidence type="ECO:0000256" key="6">
    <source>
        <dbReference type="ARBA" id="ARBA00022741"/>
    </source>
</evidence>
<dbReference type="PROSITE" id="PS50052">
    <property type="entry name" value="GUANYLATE_KINASE_2"/>
    <property type="match status" value="1"/>
</dbReference>
<keyword evidence="6" id="KW-0547">Nucleotide-binding</keyword>
<feature type="domain" description="Guanylate kinase-like" evidence="11">
    <location>
        <begin position="26"/>
        <end position="205"/>
    </location>
</feature>
<evidence type="ECO:0000256" key="8">
    <source>
        <dbReference type="ARBA" id="ARBA00022840"/>
    </source>
</evidence>
<dbReference type="CDD" id="cd00071">
    <property type="entry name" value="GMPK"/>
    <property type="match status" value="1"/>
</dbReference>
<dbReference type="PROSITE" id="PS00856">
    <property type="entry name" value="GUANYLATE_KINASE_1"/>
    <property type="match status" value="1"/>
</dbReference>
<evidence type="ECO:0000313" key="12">
    <source>
        <dbReference type="EMBL" id="GAF25317.1"/>
    </source>
</evidence>
<dbReference type="InterPro" id="IPR020590">
    <property type="entry name" value="Guanylate_kinase_CS"/>
</dbReference>
<evidence type="ECO:0000256" key="1">
    <source>
        <dbReference type="ARBA" id="ARBA00003531"/>
    </source>
</evidence>
<dbReference type="InterPro" id="IPR008145">
    <property type="entry name" value="GK/Ca_channel_bsu"/>
</dbReference>
<reference evidence="12" key="1">
    <citation type="journal article" date="2014" name="Gene">
        <title>Genome-guided analysis of transformation efficiency and carbon dioxide assimilation by Moorella thermoacetica Y72.</title>
        <authorList>
            <person name="Tsukahara K."/>
            <person name="Kita A."/>
            <person name="Nakashimada Y."/>
            <person name="Hoshino T."/>
            <person name="Murakami K."/>
        </authorList>
    </citation>
    <scope>NUCLEOTIDE SEQUENCE [LARGE SCALE GENOMIC DNA]</scope>
    <source>
        <strain evidence="12">Y72</strain>
    </source>
</reference>
<evidence type="ECO:0000256" key="7">
    <source>
        <dbReference type="ARBA" id="ARBA00022777"/>
    </source>
</evidence>
<evidence type="ECO:0000256" key="10">
    <source>
        <dbReference type="ARBA" id="ARBA00048594"/>
    </source>
</evidence>
<sequence>MMEEESKLIDGLIINFQTRDRRPRPGLFFVVSGPSGVGKNTLLNYALPRVDGIYYLPSITTRAMRSGETQGAPYFFVTKADFEALIAAGAFLEWKKIHTGDYYGTHLPTITYALANGYDIITDMDVLGCMEVMERFPENVVSIFIAPPDREELRQRLAGREKDASVVAKRLERVEMEMGYMKKYRHVIVNDNLERAGGELVRILHSYSEHK</sequence>
<organism evidence="12">
    <name type="scientific">Moorella thermoacetica Y72</name>
    <dbReference type="NCBI Taxonomy" id="1325331"/>
    <lineage>
        <taxon>Bacteria</taxon>
        <taxon>Bacillati</taxon>
        <taxon>Bacillota</taxon>
        <taxon>Clostridia</taxon>
        <taxon>Neomoorellales</taxon>
        <taxon>Neomoorellaceae</taxon>
        <taxon>Neomoorella</taxon>
    </lineage>
</organism>
<dbReference type="InterPro" id="IPR008144">
    <property type="entry name" value="Guanylate_kin-like_dom"/>
</dbReference>
<dbReference type="AlphaFoldDB" id="A0A0S6U9C0"/>
<dbReference type="GO" id="GO:0005829">
    <property type="term" value="C:cytosol"/>
    <property type="evidence" value="ECO:0007669"/>
    <property type="project" value="TreeGrafter"/>
</dbReference>
<protein>
    <recommendedName>
        <fullName evidence="4">Guanylate kinase</fullName>
        <ecNumber evidence="3">2.7.4.8</ecNumber>
    </recommendedName>
    <alternativeName>
        <fullName evidence="9">GMP kinase</fullName>
    </alternativeName>
</protein>
<evidence type="ECO:0000256" key="2">
    <source>
        <dbReference type="ARBA" id="ARBA00005790"/>
    </source>
</evidence>
<comment type="similarity">
    <text evidence="2">Belongs to the guanylate kinase family.</text>
</comment>
<dbReference type="GO" id="GO:0005524">
    <property type="term" value="F:ATP binding"/>
    <property type="evidence" value="ECO:0007669"/>
    <property type="project" value="UniProtKB-KW"/>
</dbReference>
<dbReference type="GO" id="GO:0004385">
    <property type="term" value="F:GMP kinase activity"/>
    <property type="evidence" value="ECO:0007669"/>
    <property type="project" value="UniProtKB-EC"/>
</dbReference>
<dbReference type="SMART" id="SM00072">
    <property type="entry name" value="GuKc"/>
    <property type="match status" value="1"/>
</dbReference>
<evidence type="ECO:0000256" key="4">
    <source>
        <dbReference type="ARBA" id="ARBA00016296"/>
    </source>
</evidence>
<dbReference type="PANTHER" id="PTHR23117">
    <property type="entry name" value="GUANYLATE KINASE-RELATED"/>
    <property type="match status" value="1"/>
</dbReference>
<dbReference type="Pfam" id="PF00625">
    <property type="entry name" value="Guanylate_kin"/>
    <property type="match status" value="1"/>
</dbReference>
<dbReference type="SUPFAM" id="SSF52540">
    <property type="entry name" value="P-loop containing nucleoside triphosphate hydrolases"/>
    <property type="match status" value="1"/>
</dbReference>
<dbReference type="Gene3D" id="3.40.50.300">
    <property type="entry name" value="P-loop containing nucleotide triphosphate hydrolases"/>
    <property type="match status" value="1"/>
</dbReference>
<dbReference type="NCBIfam" id="TIGR03263">
    <property type="entry name" value="guanyl_kin"/>
    <property type="match status" value="1"/>
</dbReference>